<accession>A0A2T3MWG0</accession>
<dbReference type="Gene3D" id="1.20.120.520">
    <property type="entry name" value="nmb1532 protein domain like"/>
    <property type="match status" value="1"/>
</dbReference>
<dbReference type="Pfam" id="PF01814">
    <property type="entry name" value="Hemerythrin"/>
    <property type="match status" value="1"/>
</dbReference>
<evidence type="ECO:0000259" key="1">
    <source>
        <dbReference type="Pfam" id="PF01814"/>
    </source>
</evidence>
<organism evidence="2 3">
    <name type="scientific">Photobacterium lipolyticum</name>
    <dbReference type="NCBI Taxonomy" id="266810"/>
    <lineage>
        <taxon>Bacteria</taxon>
        <taxon>Pseudomonadati</taxon>
        <taxon>Pseudomonadota</taxon>
        <taxon>Gammaproteobacteria</taxon>
        <taxon>Vibrionales</taxon>
        <taxon>Vibrionaceae</taxon>
        <taxon>Photobacterium</taxon>
    </lineage>
</organism>
<evidence type="ECO:0000313" key="3">
    <source>
        <dbReference type="Proteomes" id="UP000240904"/>
    </source>
</evidence>
<feature type="domain" description="Hemerythrin-like" evidence="1">
    <location>
        <begin position="2"/>
        <end position="135"/>
    </location>
</feature>
<proteinExistence type="predicted"/>
<dbReference type="PANTHER" id="PTHR39966:SF1">
    <property type="entry name" value="HEMERYTHRIN-LIKE DOMAIN-CONTAINING PROTEIN"/>
    <property type="match status" value="1"/>
</dbReference>
<dbReference type="InterPro" id="IPR012312">
    <property type="entry name" value="Hemerythrin-like"/>
</dbReference>
<sequence>MILEIIHTEHGYINRLLKVLQQKLESIKNGQSVDYSLIKDIVDYLHNYAQCCHHPKEDILYHYYQSHYAKNDDMKSLEQEHQELAQLTSEFAETVDMILMDAVIPLDVFAEKLNTFVTRQKAHLEFEEKQVFPLIRRHFTAQDWVAVSAEYQGEYSDPLFGDQVSDRYLKLSKRLLV</sequence>
<keyword evidence="3" id="KW-1185">Reference proteome</keyword>
<dbReference type="GO" id="GO:0005886">
    <property type="term" value="C:plasma membrane"/>
    <property type="evidence" value="ECO:0007669"/>
    <property type="project" value="TreeGrafter"/>
</dbReference>
<dbReference type="EMBL" id="PYMC01000010">
    <property type="protein sequence ID" value="PSW04226.1"/>
    <property type="molecule type" value="Genomic_DNA"/>
</dbReference>
<dbReference type="AlphaFoldDB" id="A0A2T3MWG0"/>
<dbReference type="OrthoDB" id="7349010at2"/>
<gene>
    <name evidence="2" type="ORF">C9I89_14715</name>
</gene>
<protein>
    <submittedName>
        <fullName evidence="2">Cation-binding protein</fullName>
    </submittedName>
</protein>
<reference evidence="2 3" key="1">
    <citation type="submission" date="2018-03" db="EMBL/GenBank/DDBJ databases">
        <title>Whole genome sequencing of Histamine producing bacteria.</title>
        <authorList>
            <person name="Butler K."/>
        </authorList>
    </citation>
    <scope>NUCLEOTIDE SEQUENCE [LARGE SCALE GENOMIC DNA]</scope>
    <source>
        <strain evidence="2 3">DSM 16190</strain>
    </source>
</reference>
<name>A0A2T3MWG0_9GAMM</name>
<dbReference type="CDD" id="cd12108">
    <property type="entry name" value="Hr-like"/>
    <property type="match status" value="1"/>
</dbReference>
<comment type="caution">
    <text evidence="2">The sequence shown here is derived from an EMBL/GenBank/DDBJ whole genome shotgun (WGS) entry which is preliminary data.</text>
</comment>
<dbReference type="RefSeq" id="WP_107284099.1">
    <property type="nucleotide sequence ID" value="NZ_PYMC01000010.1"/>
</dbReference>
<evidence type="ECO:0000313" key="2">
    <source>
        <dbReference type="EMBL" id="PSW04226.1"/>
    </source>
</evidence>
<dbReference type="Proteomes" id="UP000240904">
    <property type="component" value="Unassembled WGS sequence"/>
</dbReference>
<dbReference type="PANTHER" id="PTHR39966">
    <property type="entry name" value="BLL2471 PROTEIN-RELATED"/>
    <property type="match status" value="1"/>
</dbReference>